<evidence type="ECO:0000256" key="1">
    <source>
        <dbReference type="ARBA" id="ARBA00004651"/>
    </source>
</evidence>
<keyword evidence="4 7" id="KW-0812">Transmembrane</keyword>
<evidence type="ECO:0000256" key="5">
    <source>
        <dbReference type="ARBA" id="ARBA00022989"/>
    </source>
</evidence>
<protein>
    <submittedName>
        <fullName evidence="8">DoxX family protein</fullName>
    </submittedName>
</protein>
<dbReference type="PANTHER" id="PTHR33452:SF1">
    <property type="entry name" value="INNER MEMBRANE PROTEIN YPHA-RELATED"/>
    <property type="match status" value="1"/>
</dbReference>
<feature type="transmembrane region" description="Helical" evidence="7">
    <location>
        <begin position="43"/>
        <end position="65"/>
    </location>
</feature>
<comment type="similarity">
    <text evidence="2">Belongs to the DoxX family.</text>
</comment>
<name>A0ABW2KKY8_9ACTN</name>
<dbReference type="Proteomes" id="UP001596540">
    <property type="component" value="Unassembled WGS sequence"/>
</dbReference>
<evidence type="ECO:0000256" key="6">
    <source>
        <dbReference type="ARBA" id="ARBA00023136"/>
    </source>
</evidence>
<evidence type="ECO:0000256" key="7">
    <source>
        <dbReference type="SAM" id="Phobius"/>
    </source>
</evidence>
<comment type="caution">
    <text evidence="8">The sequence shown here is derived from an EMBL/GenBank/DDBJ whole genome shotgun (WGS) entry which is preliminary data.</text>
</comment>
<evidence type="ECO:0000256" key="3">
    <source>
        <dbReference type="ARBA" id="ARBA00022475"/>
    </source>
</evidence>
<gene>
    <name evidence="8" type="ORF">ACFQRF_22625</name>
</gene>
<organism evidence="8 9">
    <name type="scientific">Marinactinospora rubrisoli</name>
    <dbReference type="NCBI Taxonomy" id="2715399"/>
    <lineage>
        <taxon>Bacteria</taxon>
        <taxon>Bacillati</taxon>
        <taxon>Actinomycetota</taxon>
        <taxon>Actinomycetes</taxon>
        <taxon>Streptosporangiales</taxon>
        <taxon>Nocardiopsidaceae</taxon>
        <taxon>Marinactinospora</taxon>
    </lineage>
</organism>
<evidence type="ECO:0000256" key="4">
    <source>
        <dbReference type="ARBA" id="ARBA00022692"/>
    </source>
</evidence>
<accession>A0ABW2KKY8</accession>
<keyword evidence="6 7" id="KW-0472">Membrane</keyword>
<dbReference type="EMBL" id="JBHTBH010000012">
    <property type="protein sequence ID" value="MFC7330528.1"/>
    <property type="molecule type" value="Genomic_DNA"/>
</dbReference>
<feature type="transmembrane region" description="Helical" evidence="7">
    <location>
        <begin position="72"/>
        <end position="97"/>
    </location>
</feature>
<keyword evidence="3" id="KW-1003">Cell membrane</keyword>
<dbReference type="PANTHER" id="PTHR33452">
    <property type="entry name" value="OXIDOREDUCTASE CATD-RELATED"/>
    <property type="match status" value="1"/>
</dbReference>
<dbReference type="InterPro" id="IPR032808">
    <property type="entry name" value="DoxX"/>
</dbReference>
<reference evidence="9" key="1">
    <citation type="journal article" date="2019" name="Int. J. Syst. Evol. Microbiol.">
        <title>The Global Catalogue of Microorganisms (GCM) 10K type strain sequencing project: providing services to taxonomists for standard genome sequencing and annotation.</title>
        <authorList>
            <consortium name="The Broad Institute Genomics Platform"/>
            <consortium name="The Broad Institute Genome Sequencing Center for Infectious Disease"/>
            <person name="Wu L."/>
            <person name="Ma J."/>
        </authorList>
    </citation>
    <scope>NUCLEOTIDE SEQUENCE [LARGE SCALE GENOMIC DNA]</scope>
    <source>
        <strain evidence="9">CGMCC 4.7382</strain>
    </source>
</reference>
<evidence type="ECO:0000256" key="2">
    <source>
        <dbReference type="ARBA" id="ARBA00006679"/>
    </source>
</evidence>
<evidence type="ECO:0000313" key="8">
    <source>
        <dbReference type="EMBL" id="MFC7330528.1"/>
    </source>
</evidence>
<dbReference type="RefSeq" id="WP_379873168.1">
    <property type="nucleotide sequence ID" value="NZ_JBHTBH010000012.1"/>
</dbReference>
<dbReference type="InterPro" id="IPR051907">
    <property type="entry name" value="DoxX-like_oxidoreductase"/>
</dbReference>
<proteinExistence type="inferred from homology"/>
<feature type="transmembrane region" description="Helical" evidence="7">
    <location>
        <begin position="109"/>
        <end position="131"/>
    </location>
</feature>
<feature type="transmembrane region" description="Helical" evidence="7">
    <location>
        <begin position="12"/>
        <end position="31"/>
    </location>
</feature>
<comment type="subcellular location">
    <subcellularLocation>
        <location evidence="1">Cell membrane</location>
        <topology evidence="1">Multi-pass membrane protein</topology>
    </subcellularLocation>
</comment>
<dbReference type="Pfam" id="PF07681">
    <property type="entry name" value="DoxX"/>
    <property type="match status" value="1"/>
</dbReference>
<keyword evidence="5 7" id="KW-1133">Transmembrane helix</keyword>
<evidence type="ECO:0000313" key="9">
    <source>
        <dbReference type="Proteomes" id="UP001596540"/>
    </source>
</evidence>
<keyword evidence="9" id="KW-1185">Reference proteome</keyword>
<sequence length="150" mass="14984">MAGQTLTTKYRLADSAALIARVAVGVIFMVHGWQKIATGVDGVAAGFAAMGIPLPEVAAIVAMAVEFGGGILLAVGFALPVTGVVLALQMAAAYYFAHLGGPLTGEGGFELALALGATSLALGFAGGGFAVDRLLPWGRREQAAAQPTAA</sequence>